<accession>A0A7J6KNY9</accession>
<keyword evidence="2" id="KW-1185">Reference proteome</keyword>
<name>A0A7J6KNY9_PERCH</name>
<evidence type="ECO:0000313" key="2">
    <source>
        <dbReference type="Proteomes" id="UP000591131"/>
    </source>
</evidence>
<sequence length="293" mass="32437">FIPYAWTNQPKKLKGGWKKRRGGSGRPKGGISDIEEVSLKAGDKLIKEFEGLSSLNQHSKARFFERLAEDHGFFGLSTSTTSRGLADLLVVGLDYGGGTTKVVVRPHAIEGGHGCLVLLHARKDSRPITELIVHELAPLNSRFLLRYSGDNRQLQFLAGTSANACWLCGAVEGKREGRNTFTLSRGSDRWESATVWEAEYRAKCQRLRKPPAHINGQKWLPLISKDSLLLPWLHILMGVVRNVFDGMIRSGASRDDLEDLLKTKLHIAPTKPISGTLEKTNILAFAGKDCKTL</sequence>
<protein>
    <submittedName>
        <fullName evidence="1">Uncharacterized protein</fullName>
    </submittedName>
</protein>
<gene>
    <name evidence="1" type="ORF">FOL47_003610</name>
</gene>
<dbReference type="EMBL" id="JAAPAO010002122">
    <property type="protein sequence ID" value="KAF4648206.1"/>
    <property type="molecule type" value="Genomic_DNA"/>
</dbReference>
<dbReference type="OrthoDB" id="8063408at2759"/>
<dbReference type="Proteomes" id="UP000591131">
    <property type="component" value="Unassembled WGS sequence"/>
</dbReference>
<comment type="caution">
    <text evidence="1">The sequence shown here is derived from an EMBL/GenBank/DDBJ whole genome shotgun (WGS) entry which is preliminary data.</text>
</comment>
<feature type="non-terminal residue" evidence="1">
    <location>
        <position position="1"/>
    </location>
</feature>
<evidence type="ECO:0000313" key="1">
    <source>
        <dbReference type="EMBL" id="KAF4648206.1"/>
    </source>
</evidence>
<proteinExistence type="predicted"/>
<reference evidence="1 2" key="1">
    <citation type="submission" date="2020-04" db="EMBL/GenBank/DDBJ databases">
        <title>Perkinsus chesapeaki whole genome sequence.</title>
        <authorList>
            <person name="Bogema D.R."/>
        </authorList>
    </citation>
    <scope>NUCLEOTIDE SEQUENCE [LARGE SCALE GENOMIC DNA]</scope>
    <source>
        <strain evidence="1">ATCC PRA-425</strain>
    </source>
</reference>
<feature type="non-terminal residue" evidence="1">
    <location>
        <position position="293"/>
    </location>
</feature>
<organism evidence="1 2">
    <name type="scientific">Perkinsus chesapeaki</name>
    <name type="common">Clam parasite</name>
    <name type="synonym">Perkinsus andrewsi</name>
    <dbReference type="NCBI Taxonomy" id="330153"/>
    <lineage>
        <taxon>Eukaryota</taxon>
        <taxon>Sar</taxon>
        <taxon>Alveolata</taxon>
        <taxon>Perkinsozoa</taxon>
        <taxon>Perkinsea</taxon>
        <taxon>Perkinsida</taxon>
        <taxon>Perkinsidae</taxon>
        <taxon>Perkinsus</taxon>
    </lineage>
</organism>
<dbReference type="AlphaFoldDB" id="A0A7J6KNY9"/>